<reference evidence="4" key="1">
    <citation type="submission" date="2015-12" db="EMBL/GenBank/DDBJ databases">
        <title>Update maize B73 reference genome by single molecule sequencing technologies.</title>
        <authorList>
            <consortium name="Maize Genome Sequencing Project"/>
            <person name="Ware D."/>
        </authorList>
    </citation>
    <scope>NUCLEOTIDE SEQUENCE [LARGE SCALE GENOMIC DNA]</scope>
    <source>
        <tissue evidence="4">Seedling</tissue>
    </source>
</reference>
<dbReference type="ExpressionAtlas" id="A0A1D6I8H3">
    <property type="expression patterns" value="baseline and differential"/>
</dbReference>
<dbReference type="InterPro" id="IPR032259">
    <property type="entry name" value="HIBYL-CoA-H"/>
</dbReference>
<comment type="similarity">
    <text evidence="2">Belongs to the enoyl-CoA hydratase/isomerase family.</text>
</comment>
<evidence type="ECO:0000313" key="4">
    <source>
        <dbReference type="EMBL" id="ONM56339.1"/>
    </source>
</evidence>
<comment type="function">
    <text evidence="2">Hydrolyzes 3-hydroxyisobutyryl-CoA (HIBYL-CoA), a saline catabolite. Has high activity toward isobutyryl-CoA. Could be an isobutyryl-CoA dehydrogenase that functions in valine catabolism.</text>
</comment>
<evidence type="ECO:0000256" key="1">
    <source>
        <dbReference type="ARBA" id="ARBA00022801"/>
    </source>
</evidence>
<dbReference type="PANTHER" id="PTHR43176">
    <property type="entry name" value="3-HYDROXYISOBUTYRYL-COA HYDROLASE-RELATED"/>
    <property type="match status" value="1"/>
</dbReference>
<dbReference type="EMBL" id="CM007650">
    <property type="protein sequence ID" value="ONM56339.1"/>
    <property type="molecule type" value="Genomic_DNA"/>
</dbReference>
<dbReference type="EC" id="3.1.2.4" evidence="2"/>
<dbReference type="InterPro" id="IPR045004">
    <property type="entry name" value="ECH_dom"/>
</dbReference>
<organism evidence="4">
    <name type="scientific">Zea mays</name>
    <name type="common">Maize</name>
    <dbReference type="NCBI Taxonomy" id="4577"/>
    <lineage>
        <taxon>Eukaryota</taxon>
        <taxon>Viridiplantae</taxon>
        <taxon>Streptophyta</taxon>
        <taxon>Embryophyta</taxon>
        <taxon>Tracheophyta</taxon>
        <taxon>Spermatophyta</taxon>
        <taxon>Magnoliopsida</taxon>
        <taxon>Liliopsida</taxon>
        <taxon>Poales</taxon>
        <taxon>Poaceae</taxon>
        <taxon>PACMAD clade</taxon>
        <taxon>Panicoideae</taxon>
        <taxon>Andropogonodae</taxon>
        <taxon>Andropogoneae</taxon>
        <taxon>Tripsacinae</taxon>
        <taxon>Zea</taxon>
    </lineage>
</organism>
<comment type="catalytic activity">
    <reaction evidence="2">
        <text>3-hydroxy-2-methylpropanoyl-CoA + H2O = 3-hydroxy-2-methylpropanoate + CoA + H(+)</text>
        <dbReference type="Rhea" id="RHEA:20888"/>
        <dbReference type="ChEBI" id="CHEBI:11805"/>
        <dbReference type="ChEBI" id="CHEBI:15377"/>
        <dbReference type="ChEBI" id="CHEBI:15378"/>
        <dbReference type="ChEBI" id="CHEBI:57287"/>
        <dbReference type="ChEBI" id="CHEBI:57340"/>
        <dbReference type="EC" id="3.1.2.4"/>
    </reaction>
</comment>
<protein>
    <recommendedName>
        <fullName evidence="2">3-hydroxyisobutyryl-CoA hydrolase</fullName>
        <shortName evidence="2">HIB-CoA hydrolase</shortName>
        <shortName evidence="2">HIBYL-CoA-H</shortName>
        <ecNumber evidence="2">3.1.2.4</ecNumber>
    </recommendedName>
    <alternativeName>
        <fullName evidence="2">3-hydroxyisobutyryl-coenzyme A hydrolase</fullName>
    </alternativeName>
</protein>
<dbReference type="Pfam" id="PF16113">
    <property type="entry name" value="ECH_2"/>
    <property type="match status" value="1"/>
</dbReference>
<keyword evidence="1 2" id="KW-0378">Hydrolase</keyword>
<sequence length="115" mass="12444">MFFSPGEYVGLAGARLDGGEMLACGLATHFVQSNSLLSLEESLKKVDTSNAFAVCGIIDQFAQQPSLKESSSLNRLEIINKCFSKRTVEEIISALVSLLQLTAAFYGFTCSILQN</sequence>
<dbReference type="PANTHER" id="PTHR43176:SF3">
    <property type="entry name" value="3-HYDROXYISOBUTYRYL-COA HYDROLASE, MITOCHONDRIAL"/>
    <property type="match status" value="1"/>
</dbReference>
<dbReference type="GO" id="GO:0003860">
    <property type="term" value="F:3-hydroxyisobutyryl-CoA hydrolase activity"/>
    <property type="evidence" value="ECO:0007669"/>
    <property type="project" value="UniProtKB-UniRule"/>
</dbReference>
<gene>
    <name evidence="4" type="ORF">ZEAMMB73_Zm00001d021132</name>
</gene>
<proteinExistence type="inferred from homology"/>
<dbReference type="Gene3D" id="3.90.226.10">
    <property type="entry name" value="2-enoyl-CoA Hydratase, Chain A, domain 1"/>
    <property type="match status" value="1"/>
</dbReference>
<accession>A0A1D6I8H3</accession>
<dbReference type="GO" id="GO:0006574">
    <property type="term" value="P:L-valine catabolic process"/>
    <property type="evidence" value="ECO:0007669"/>
    <property type="project" value="UniProtKB-UniRule"/>
</dbReference>
<evidence type="ECO:0000259" key="3">
    <source>
        <dbReference type="Pfam" id="PF16113"/>
    </source>
</evidence>
<evidence type="ECO:0000256" key="2">
    <source>
        <dbReference type="RuleBase" id="RU369070"/>
    </source>
</evidence>
<dbReference type="AlphaFoldDB" id="A0A1D6I8H3"/>
<name>A0A1D6I8H3_MAIZE</name>
<comment type="pathway">
    <text evidence="2">Amino-acid degradation; L-valine degradation.</text>
</comment>
<feature type="domain" description="Enoyl-CoA hydratase/isomerase" evidence="3">
    <location>
        <begin position="6"/>
        <end position="96"/>
    </location>
</feature>